<feature type="region of interest" description="Disordered" evidence="11">
    <location>
        <begin position="408"/>
        <end position="442"/>
    </location>
</feature>
<feature type="compositionally biased region" description="Polar residues" evidence="11">
    <location>
        <begin position="417"/>
        <end position="442"/>
    </location>
</feature>
<comment type="subcellular location">
    <subcellularLocation>
        <location evidence="2">Cytoplasm</location>
    </subcellularLocation>
    <subcellularLocation>
        <location evidence="3">Golgi apparatus</location>
    </subcellularLocation>
    <subcellularLocation>
        <location evidence="1">Membrane</location>
        <topology evidence="1">Peripheral membrane protein</topology>
        <orientation evidence="1">Cytoplasmic side</orientation>
    </subcellularLocation>
</comment>
<keyword evidence="6" id="KW-0963">Cytoplasm</keyword>
<dbReference type="GO" id="GO:0042147">
    <property type="term" value="P:retrograde transport, endosome to Golgi"/>
    <property type="evidence" value="ECO:0007669"/>
    <property type="project" value="UniProtKB-ARBA"/>
</dbReference>
<evidence type="ECO:0000256" key="9">
    <source>
        <dbReference type="ARBA" id="ARBA00023034"/>
    </source>
</evidence>
<dbReference type="GO" id="GO:0005768">
    <property type="term" value="C:endosome"/>
    <property type="evidence" value="ECO:0007669"/>
    <property type="project" value="UniProtKB-ARBA"/>
</dbReference>
<feature type="region of interest" description="Disordered" evidence="11">
    <location>
        <begin position="191"/>
        <end position="217"/>
    </location>
</feature>
<accession>A0A9P0VZD3</accession>
<feature type="region of interest" description="Disordered" evidence="11">
    <location>
        <begin position="250"/>
        <end position="269"/>
    </location>
</feature>
<dbReference type="Gene3D" id="3.30.1520.10">
    <property type="entry name" value="Phox-like domain"/>
    <property type="match status" value="1"/>
</dbReference>
<feature type="compositionally biased region" description="Low complexity" evidence="11">
    <location>
        <begin position="156"/>
        <end position="173"/>
    </location>
</feature>
<feature type="domain" description="PX" evidence="12">
    <location>
        <begin position="277"/>
        <end position="406"/>
    </location>
</feature>
<evidence type="ECO:0000256" key="1">
    <source>
        <dbReference type="ARBA" id="ARBA00004287"/>
    </source>
</evidence>
<dbReference type="InterPro" id="IPR035803">
    <property type="entry name" value="BAR_Vps5"/>
</dbReference>
<dbReference type="OrthoDB" id="271164at2759"/>
<dbReference type="InterPro" id="IPR036871">
    <property type="entry name" value="PX_dom_sf"/>
</dbReference>
<dbReference type="InterPro" id="IPR001683">
    <property type="entry name" value="PX_dom"/>
</dbReference>
<evidence type="ECO:0000256" key="8">
    <source>
        <dbReference type="ARBA" id="ARBA00022927"/>
    </source>
</evidence>
<dbReference type="SUPFAM" id="SSF64268">
    <property type="entry name" value="PX domain"/>
    <property type="match status" value="1"/>
</dbReference>
<feature type="compositionally biased region" description="Polar residues" evidence="11">
    <location>
        <begin position="257"/>
        <end position="269"/>
    </location>
</feature>
<dbReference type="GO" id="GO:0030904">
    <property type="term" value="C:retromer complex"/>
    <property type="evidence" value="ECO:0007669"/>
    <property type="project" value="UniProtKB-ARBA"/>
</dbReference>
<evidence type="ECO:0000256" key="5">
    <source>
        <dbReference type="ARBA" id="ARBA00022448"/>
    </source>
</evidence>
<dbReference type="Gene3D" id="1.20.1270.60">
    <property type="entry name" value="Arfaptin homology (AH) domain/BAR domain"/>
    <property type="match status" value="1"/>
</dbReference>
<keyword evidence="5" id="KW-0813">Transport</keyword>
<keyword evidence="8" id="KW-0653">Protein transport</keyword>
<feature type="compositionally biased region" description="Acidic residues" evidence="11">
    <location>
        <begin position="53"/>
        <end position="64"/>
    </location>
</feature>
<dbReference type="GO" id="GO:0045053">
    <property type="term" value="P:protein retention in Golgi apparatus"/>
    <property type="evidence" value="ECO:0007669"/>
    <property type="project" value="TreeGrafter"/>
</dbReference>
<evidence type="ECO:0000256" key="6">
    <source>
        <dbReference type="ARBA" id="ARBA00022490"/>
    </source>
</evidence>
<dbReference type="InterPro" id="IPR015404">
    <property type="entry name" value="Vps5_C"/>
</dbReference>
<reference evidence="13" key="1">
    <citation type="submission" date="2022-03" db="EMBL/GenBank/DDBJ databases">
        <authorList>
            <person name="Legras J.-L."/>
            <person name="Devillers H."/>
            <person name="Grondin C."/>
        </authorList>
    </citation>
    <scope>NUCLEOTIDE SEQUENCE</scope>
    <source>
        <strain evidence="13">CLIB 1423</strain>
    </source>
</reference>
<comment type="caution">
    <text evidence="13">The sequence shown here is derived from an EMBL/GenBank/DDBJ whole genome shotgun (WGS) entry which is preliminary data.</text>
</comment>
<dbReference type="GO" id="GO:0005794">
    <property type="term" value="C:Golgi apparatus"/>
    <property type="evidence" value="ECO:0007669"/>
    <property type="project" value="UniProtKB-SubCell"/>
</dbReference>
<dbReference type="Pfam" id="PF09325">
    <property type="entry name" value="Vps5"/>
    <property type="match status" value="1"/>
</dbReference>
<comment type="similarity">
    <text evidence="4">Belongs to the sorting nexin family.</text>
</comment>
<dbReference type="PANTHER" id="PTHR10555:SF170">
    <property type="entry name" value="FI18122P1"/>
    <property type="match status" value="1"/>
</dbReference>
<evidence type="ECO:0000256" key="2">
    <source>
        <dbReference type="ARBA" id="ARBA00004496"/>
    </source>
</evidence>
<feature type="compositionally biased region" description="Polar residues" evidence="11">
    <location>
        <begin position="139"/>
        <end position="150"/>
    </location>
</feature>
<organism evidence="13 14">
    <name type="scientific">[Candida] railenensis</name>
    <dbReference type="NCBI Taxonomy" id="45579"/>
    <lineage>
        <taxon>Eukaryota</taxon>
        <taxon>Fungi</taxon>
        <taxon>Dikarya</taxon>
        <taxon>Ascomycota</taxon>
        <taxon>Saccharomycotina</taxon>
        <taxon>Pichiomycetes</taxon>
        <taxon>Debaryomycetaceae</taxon>
        <taxon>Kurtzmaniella</taxon>
    </lineage>
</organism>
<dbReference type="PROSITE" id="PS50195">
    <property type="entry name" value="PX"/>
    <property type="match status" value="1"/>
</dbReference>
<dbReference type="FunFam" id="1.20.1270.60:FF:000022">
    <property type="entry name" value="Sorting nexin 3 protein"/>
    <property type="match status" value="1"/>
</dbReference>
<dbReference type="GO" id="GO:0005829">
    <property type="term" value="C:cytosol"/>
    <property type="evidence" value="ECO:0007669"/>
    <property type="project" value="GOC"/>
</dbReference>
<feature type="compositionally biased region" description="Low complexity" evidence="11">
    <location>
        <begin position="195"/>
        <end position="205"/>
    </location>
</feature>
<dbReference type="SMART" id="SM00312">
    <property type="entry name" value="PX"/>
    <property type="match status" value="1"/>
</dbReference>
<name>A0A9P0VZD3_9ASCO</name>
<evidence type="ECO:0000256" key="11">
    <source>
        <dbReference type="SAM" id="MobiDB-lite"/>
    </source>
</evidence>
<feature type="compositionally biased region" description="Basic and acidic residues" evidence="11">
    <location>
        <begin position="103"/>
        <end position="113"/>
    </location>
</feature>
<evidence type="ECO:0000256" key="7">
    <source>
        <dbReference type="ARBA" id="ARBA00022553"/>
    </source>
</evidence>
<evidence type="ECO:0000256" key="3">
    <source>
        <dbReference type="ARBA" id="ARBA00004555"/>
    </source>
</evidence>
<feature type="compositionally biased region" description="Polar residues" evidence="11">
    <location>
        <begin position="39"/>
        <end position="48"/>
    </location>
</feature>
<dbReference type="AlphaFoldDB" id="A0A9P0VZD3"/>
<sequence>MDQDDLTASHWDDVLTTPSVPFGSVHINAAFENGFQDDPLNQQSSNGEHNGDSEDDDEEDEGEVQEQNRGVHSQFNDLSIHHSSYGVGANNHNDAEADQLAELAKEERKEHRSNLLSELTEGADIEESIAPSSPGPKNPSESLFKDTTSPLKVKESSLLQSPSASNNNNSNASDLGKSRLFTRARRYNSKTIVENLNNNPLGPLGSEQAHESESSGNVRDQLLKEVESPLYKIPKEATKEGKLEDLRHPIIPRPTAAPTSSSNTANNDESAASAFTNNLDITVGDPMKVGDITTAHIVYTIYVKKKNVAAEEGAEEGASAFPSSPEPVSRRYRDFRWIYHQLQNNHPGIIIPPPPTKQTYIGRFNESFIENRRLSLEKMLTKISNLPSIYNDPDFVMFLTSPNFTNEAKERERLSGSEASNQNDDSLDSTGNHSNSDMNSSILLDEPSSAGSGFMSSLFSISNKVNEPNDLIKDKKTYIEDLEYNLRNFFKSLELIGTQRNEIIILVEEISNLTEELSSLEISKKTTDLLAEFSEIHLKLKDNLDRTNLQDQLTLGFTIEEYLRIIGSIKYVFSTRLKIYNKYQTSEQELYKKQSSFDKFVKKYKSQSEKINLMKFEIDKLEAKTLKFKQQFTVISETITNELERFEFEKIDDFRNSVEIFIESSIESQKEAIELWETFYERQNLGEV</sequence>
<protein>
    <submittedName>
        <fullName evidence="13">Vacuolar protein sorting-associated protein 5</fullName>
    </submittedName>
</protein>
<dbReference type="InterPro" id="IPR027267">
    <property type="entry name" value="AH/BAR_dom_sf"/>
</dbReference>
<proteinExistence type="inferred from homology"/>
<feature type="compositionally biased region" description="Polar residues" evidence="11">
    <location>
        <begin position="65"/>
        <end position="77"/>
    </location>
</feature>
<dbReference type="GO" id="GO:0035091">
    <property type="term" value="F:phosphatidylinositol binding"/>
    <property type="evidence" value="ECO:0007669"/>
    <property type="project" value="InterPro"/>
</dbReference>
<evidence type="ECO:0000313" key="14">
    <source>
        <dbReference type="Proteomes" id="UP000837801"/>
    </source>
</evidence>
<evidence type="ECO:0000256" key="10">
    <source>
        <dbReference type="ARBA" id="ARBA00023136"/>
    </source>
</evidence>
<keyword evidence="14" id="KW-1185">Reference proteome</keyword>
<keyword evidence="10" id="KW-0472">Membrane</keyword>
<keyword evidence="9" id="KW-0333">Golgi apparatus</keyword>
<dbReference type="PANTHER" id="PTHR10555">
    <property type="entry name" value="SORTING NEXIN"/>
    <property type="match status" value="1"/>
</dbReference>
<evidence type="ECO:0000259" key="12">
    <source>
        <dbReference type="PROSITE" id="PS50195"/>
    </source>
</evidence>
<gene>
    <name evidence="13" type="ORF">CLIB1423_11S00738</name>
</gene>
<evidence type="ECO:0000313" key="13">
    <source>
        <dbReference type="EMBL" id="CAH2353485.1"/>
    </source>
</evidence>
<dbReference type="EMBL" id="CAKXYY010000011">
    <property type="protein sequence ID" value="CAH2353485.1"/>
    <property type="molecule type" value="Genomic_DNA"/>
</dbReference>
<dbReference type="Proteomes" id="UP000837801">
    <property type="component" value="Unassembled WGS sequence"/>
</dbReference>
<dbReference type="CDD" id="cd07627">
    <property type="entry name" value="BAR_Vps5p"/>
    <property type="match status" value="1"/>
</dbReference>
<dbReference type="Pfam" id="PF00787">
    <property type="entry name" value="PX"/>
    <property type="match status" value="1"/>
</dbReference>
<dbReference type="GO" id="GO:0015031">
    <property type="term" value="P:protein transport"/>
    <property type="evidence" value="ECO:0007669"/>
    <property type="project" value="UniProtKB-KW"/>
</dbReference>
<evidence type="ECO:0000256" key="4">
    <source>
        <dbReference type="ARBA" id="ARBA00010883"/>
    </source>
</evidence>
<feature type="region of interest" description="Disordered" evidence="11">
    <location>
        <begin position="1"/>
        <end position="177"/>
    </location>
</feature>
<keyword evidence="7" id="KW-0597">Phosphoprotein</keyword>